<dbReference type="Proteomes" id="UP001172457">
    <property type="component" value="Chromosome 1"/>
</dbReference>
<keyword evidence="2" id="KW-1185">Reference proteome</keyword>
<sequence length="97" mass="11080">MTLLDQSNNRLAVDRVKTIMFSSLMSLIGLPAYLKITRSPLESTREVTSRQTIELSKLPTTRQKTGKLEVGIYESDQKQQRLLLHQFQLALQTMDAD</sequence>
<dbReference type="EMBL" id="JARYMX010000001">
    <property type="protein sequence ID" value="KAJ9566650.1"/>
    <property type="molecule type" value="Genomic_DNA"/>
</dbReference>
<evidence type="ECO:0000313" key="2">
    <source>
        <dbReference type="Proteomes" id="UP001172457"/>
    </source>
</evidence>
<protein>
    <submittedName>
        <fullName evidence="1">Uncharacterized protein</fullName>
    </submittedName>
</protein>
<name>A0AA38U510_9ASTR</name>
<accession>A0AA38U510</accession>
<dbReference type="AlphaFoldDB" id="A0AA38U510"/>
<comment type="caution">
    <text evidence="1">The sequence shown here is derived from an EMBL/GenBank/DDBJ whole genome shotgun (WGS) entry which is preliminary data.</text>
</comment>
<evidence type="ECO:0000313" key="1">
    <source>
        <dbReference type="EMBL" id="KAJ9566650.1"/>
    </source>
</evidence>
<proteinExistence type="predicted"/>
<organism evidence="1 2">
    <name type="scientific">Centaurea solstitialis</name>
    <name type="common">yellow star-thistle</name>
    <dbReference type="NCBI Taxonomy" id="347529"/>
    <lineage>
        <taxon>Eukaryota</taxon>
        <taxon>Viridiplantae</taxon>
        <taxon>Streptophyta</taxon>
        <taxon>Embryophyta</taxon>
        <taxon>Tracheophyta</taxon>
        <taxon>Spermatophyta</taxon>
        <taxon>Magnoliopsida</taxon>
        <taxon>eudicotyledons</taxon>
        <taxon>Gunneridae</taxon>
        <taxon>Pentapetalae</taxon>
        <taxon>asterids</taxon>
        <taxon>campanulids</taxon>
        <taxon>Asterales</taxon>
        <taxon>Asteraceae</taxon>
        <taxon>Carduoideae</taxon>
        <taxon>Cardueae</taxon>
        <taxon>Centaureinae</taxon>
        <taxon>Centaurea</taxon>
    </lineage>
</organism>
<reference evidence="1" key="1">
    <citation type="submission" date="2023-03" db="EMBL/GenBank/DDBJ databases">
        <title>Chromosome-scale reference genome and RAD-based genetic map of yellow starthistle (Centaurea solstitialis) reveal putative structural variation and QTLs associated with invader traits.</title>
        <authorList>
            <person name="Reatini B."/>
            <person name="Cang F.A."/>
            <person name="Jiang Q."/>
            <person name="Mckibben M.T.W."/>
            <person name="Barker M.S."/>
            <person name="Rieseberg L.H."/>
            <person name="Dlugosch K.M."/>
        </authorList>
    </citation>
    <scope>NUCLEOTIDE SEQUENCE</scope>
    <source>
        <strain evidence="1">CAN-66</strain>
        <tissue evidence="1">Leaf</tissue>
    </source>
</reference>
<gene>
    <name evidence="1" type="ORF">OSB04_002616</name>
</gene>